<organism evidence="1 2">
    <name type="scientific">Lacimicrobium alkaliphilum</name>
    <dbReference type="NCBI Taxonomy" id="1526571"/>
    <lineage>
        <taxon>Bacteria</taxon>
        <taxon>Pseudomonadati</taxon>
        <taxon>Pseudomonadota</taxon>
        <taxon>Gammaproteobacteria</taxon>
        <taxon>Alteromonadales</taxon>
        <taxon>Alteromonadaceae</taxon>
        <taxon>Lacimicrobium</taxon>
    </lineage>
</organism>
<comment type="caution">
    <text evidence="1">The sequence shown here is derived from an EMBL/GenBank/DDBJ whole genome shotgun (WGS) entry which is preliminary data.</text>
</comment>
<gene>
    <name evidence="1" type="ORF">GCM10011357_19740</name>
</gene>
<proteinExistence type="predicted"/>
<reference evidence="2" key="1">
    <citation type="journal article" date="2019" name="Int. J. Syst. Evol. Microbiol.">
        <title>The Global Catalogue of Microorganisms (GCM) 10K type strain sequencing project: providing services to taxonomists for standard genome sequencing and annotation.</title>
        <authorList>
            <consortium name="The Broad Institute Genomics Platform"/>
            <consortium name="The Broad Institute Genome Sequencing Center for Infectious Disease"/>
            <person name="Wu L."/>
            <person name="Ma J."/>
        </authorList>
    </citation>
    <scope>NUCLEOTIDE SEQUENCE [LARGE SCALE GENOMIC DNA]</scope>
    <source>
        <strain evidence="2">CGMCC 1.12923</strain>
    </source>
</reference>
<accession>A0ABQ1RAZ4</accession>
<evidence type="ECO:0000313" key="1">
    <source>
        <dbReference type="EMBL" id="GGD64451.1"/>
    </source>
</evidence>
<protein>
    <submittedName>
        <fullName evidence="1">Uncharacterized protein</fullName>
    </submittedName>
</protein>
<dbReference type="Proteomes" id="UP000614272">
    <property type="component" value="Unassembled WGS sequence"/>
</dbReference>
<evidence type="ECO:0000313" key="2">
    <source>
        <dbReference type="Proteomes" id="UP000614272"/>
    </source>
</evidence>
<keyword evidence="2" id="KW-1185">Reference proteome</keyword>
<sequence>MTGFVVSATVKLQGAESVISSVFEYLSPNAAPETNNSLITEDHFI</sequence>
<name>A0ABQ1RAZ4_9ALTE</name>
<dbReference type="EMBL" id="BMGJ01000006">
    <property type="protein sequence ID" value="GGD64451.1"/>
    <property type="molecule type" value="Genomic_DNA"/>
</dbReference>